<evidence type="ECO:0000313" key="2">
    <source>
        <dbReference type="Proteomes" id="UP000317519"/>
    </source>
</evidence>
<dbReference type="EMBL" id="VLKO01000002">
    <property type="protein sequence ID" value="TWI02339.1"/>
    <property type="molecule type" value="Genomic_DNA"/>
</dbReference>
<dbReference type="Proteomes" id="UP000317519">
    <property type="component" value="Unassembled WGS sequence"/>
</dbReference>
<gene>
    <name evidence="1" type="ORF">IQ05_00584</name>
</gene>
<name>A0ABY3FME3_9FLAO</name>
<keyword evidence="2" id="KW-1185">Reference proteome</keyword>
<evidence type="ECO:0000313" key="1">
    <source>
        <dbReference type="EMBL" id="TWI02339.1"/>
    </source>
</evidence>
<accession>A0ABY3FME3</accession>
<sequence>MGLFITQKVTNFKMKKNKITIVLATTIAVSLSFLFSCTSEINKDEEIISSKYRLDEFSKKTSLTNFAANHAIYNISLSILEANKYKVITESYDLSTVNKTLKNNYFITLTKNSVALETNVNGKFYKFIKNDIKNEASFQVKDQVFLLDDLFFQSISKEDDDVLNKLVSIFIELYDNNATRLNSNATKKVANLIAGKSVSSCLKFESALGATATASKLRASLDAKEYISDGNSDCTAIGSDTSCAIDSHVCVTTVTMACSSSCSWWN</sequence>
<organism evidence="1 2">
    <name type="scientific">Flavobacterium tiangeerense</name>
    <dbReference type="NCBI Taxonomy" id="459471"/>
    <lineage>
        <taxon>Bacteria</taxon>
        <taxon>Pseudomonadati</taxon>
        <taxon>Bacteroidota</taxon>
        <taxon>Flavobacteriia</taxon>
        <taxon>Flavobacteriales</taxon>
        <taxon>Flavobacteriaceae</taxon>
        <taxon>Flavobacterium</taxon>
    </lineage>
</organism>
<reference evidence="1 2" key="1">
    <citation type="journal article" date="2015" name="Stand. Genomic Sci.">
        <title>Genomic Encyclopedia of Bacterial and Archaeal Type Strains, Phase III: the genomes of soil and plant-associated and newly described type strains.</title>
        <authorList>
            <person name="Whitman W.B."/>
            <person name="Woyke T."/>
            <person name="Klenk H.P."/>
            <person name="Zhou Y."/>
            <person name="Lilburn T.G."/>
            <person name="Beck B.J."/>
            <person name="De Vos P."/>
            <person name="Vandamme P."/>
            <person name="Eisen J.A."/>
            <person name="Garrity G."/>
            <person name="Hugenholtz P."/>
            <person name="Kyrpides N.C."/>
        </authorList>
    </citation>
    <scope>NUCLEOTIDE SEQUENCE [LARGE SCALE GENOMIC DNA]</scope>
    <source>
        <strain evidence="1 2">CGMCC 1.6847</strain>
    </source>
</reference>
<protein>
    <recommendedName>
        <fullName evidence="3">Lipoprotein</fullName>
    </recommendedName>
</protein>
<proteinExistence type="predicted"/>
<comment type="caution">
    <text evidence="1">The sequence shown here is derived from an EMBL/GenBank/DDBJ whole genome shotgun (WGS) entry which is preliminary data.</text>
</comment>
<evidence type="ECO:0008006" key="3">
    <source>
        <dbReference type="Google" id="ProtNLM"/>
    </source>
</evidence>